<accession>A0A1Y3L7Q6</accession>
<keyword evidence="11 14" id="KW-0472">Membrane</keyword>
<dbReference type="Pfam" id="PF00593">
    <property type="entry name" value="TonB_dep_Rec_b-barrel"/>
    <property type="match status" value="1"/>
</dbReference>
<dbReference type="PROSITE" id="PS52016">
    <property type="entry name" value="TONB_DEPENDENT_REC_3"/>
    <property type="match status" value="1"/>
</dbReference>
<keyword evidence="8" id="KW-0408">Iron</keyword>
<comment type="caution">
    <text evidence="17">The sequence shown here is derived from an EMBL/GenBank/DDBJ whole genome shotgun (WGS) entry which is preliminary data.</text>
</comment>
<dbReference type="InterPro" id="IPR039426">
    <property type="entry name" value="TonB-dep_rcpt-like"/>
</dbReference>
<dbReference type="Proteomes" id="UP000196082">
    <property type="component" value="Unassembled WGS sequence"/>
</dbReference>
<comment type="subcellular location">
    <subcellularLocation>
        <location evidence="1 14">Cell outer membrane</location>
        <topology evidence="1 14">Multi-pass membrane protein</topology>
    </subcellularLocation>
</comment>
<dbReference type="Pfam" id="PF07715">
    <property type="entry name" value="Plug"/>
    <property type="match status" value="1"/>
</dbReference>
<evidence type="ECO:0000256" key="15">
    <source>
        <dbReference type="RuleBase" id="RU003357"/>
    </source>
</evidence>
<dbReference type="InterPro" id="IPR036942">
    <property type="entry name" value="Beta-barrel_TonB_sf"/>
</dbReference>
<protein>
    <submittedName>
        <fullName evidence="17">Ferric-pseudobactin receptor</fullName>
    </submittedName>
</protein>
<dbReference type="InterPro" id="IPR011662">
    <property type="entry name" value="Secretin/TonB_short_N"/>
</dbReference>
<dbReference type="GO" id="GO:0015891">
    <property type="term" value="P:siderophore transport"/>
    <property type="evidence" value="ECO:0007669"/>
    <property type="project" value="InterPro"/>
</dbReference>
<proteinExistence type="inferred from homology"/>
<keyword evidence="9" id="KW-0406">Ion transport</keyword>
<dbReference type="SUPFAM" id="SSF56935">
    <property type="entry name" value="Porins"/>
    <property type="match status" value="1"/>
</dbReference>
<dbReference type="GO" id="GO:0038023">
    <property type="term" value="F:signaling receptor activity"/>
    <property type="evidence" value="ECO:0007669"/>
    <property type="project" value="InterPro"/>
</dbReference>
<dbReference type="GO" id="GO:0015344">
    <property type="term" value="F:siderophore uptake transmembrane transporter activity"/>
    <property type="evidence" value="ECO:0007669"/>
    <property type="project" value="TreeGrafter"/>
</dbReference>
<keyword evidence="4 14" id="KW-1134">Transmembrane beta strand</keyword>
<evidence type="ECO:0000256" key="6">
    <source>
        <dbReference type="ARBA" id="ARBA00022692"/>
    </source>
</evidence>
<dbReference type="CDD" id="cd01347">
    <property type="entry name" value="ligand_gated_channel"/>
    <property type="match status" value="1"/>
</dbReference>
<evidence type="ECO:0000256" key="4">
    <source>
        <dbReference type="ARBA" id="ARBA00022452"/>
    </source>
</evidence>
<evidence type="ECO:0000256" key="8">
    <source>
        <dbReference type="ARBA" id="ARBA00023004"/>
    </source>
</evidence>
<gene>
    <name evidence="17" type="ORF">B8W72_13340</name>
</gene>
<keyword evidence="5" id="KW-0410">Iron transport</keyword>
<dbReference type="PANTHER" id="PTHR32552:SF74">
    <property type="entry name" value="HYDROXAMATE SIDEROPHORE RECEPTOR FHUE"/>
    <property type="match status" value="1"/>
</dbReference>
<evidence type="ECO:0000313" key="17">
    <source>
        <dbReference type="EMBL" id="OUM32601.1"/>
    </source>
</evidence>
<evidence type="ECO:0000256" key="5">
    <source>
        <dbReference type="ARBA" id="ARBA00022496"/>
    </source>
</evidence>
<reference evidence="17 18" key="1">
    <citation type="submission" date="2017-05" db="EMBL/GenBank/DDBJ databases">
        <title>Whole genome sequence of Pseudomonas putida isolate 1312 commercialized as a biostimulant.</title>
        <authorList>
            <person name="Crovadore J."/>
            <person name="Blanc P."/>
            <person name="Chablais R."/>
            <person name="Cochard B."/>
            <person name="Grizard D."/>
            <person name="Lefort F."/>
        </authorList>
    </citation>
    <scope>NUCLEOTIDE SEQUENCE [LARGE SCALE GENOMIC DNA]</scope>
    <source>
        <strain evidence="17 18">1312</strain>
    </source>
</reference>
<evidence type="ECO:0000256" key="2">
    <source>
        <dbReference type="ARBA" id="ARBA00009810"/>
    </source>
</evidence>
<evidence type="ECO:0000256" key="11">
    <source>
        <dbReference type="ARBA" id="ARBA00023136"/>
    </source>
</evidence>
<evidence type="ECO:0000256" key="14">
    <source>
        <dbReference type="PROSITE-ProRule" id="PRU01360"/>
    </source>
</evidence>
<dbReference type="Gene3D" id="2.40.170.20">
    <property type="entry name" value="TonB-dependent receptor, beta-barrel domain"/>
    <property type="match status" value="1"/>
</dbReference>
<evidence type="ECO:0000256" key="9">
    <source>
        <dbReference type="ARBA" id="ARBA00023065"/>
    </source>
</evidence>
<dbReference type="EMBL" id="NFSB01000075">
    <property type="protein sequence ID" value="OUM32601.1"/>
    <property type="molecule type" value="Genomic_DNA"/>
</dbReference>
<dbReference type="InterPro" id="IPR037066">
    <property type="entry name" value="Plug_dom_sf"/>
</dbReference>
<name>A0A1Y3L7Q6_PSEPU</name>
<evidence type="ECO:0000256" key="1">
    <source>
        <dbReference type="ARBA" id="ARBA00004571"/>
    </source>
</evidence>
<evidence type="ECO:0000256" key="12">
    <source>
        <dbReference type="ARBA" id="ARBA00023170"/>
    </source>
</evidence>
<evidence type="ECO:0000256" key="10">
    <source>
        <dbReference type="ARBA" id="ARBA00023077"/>
    </source>
</evidence>
<dbReference type="FunFam" id="2.170.130.10:FF:000010">
    <property type="entry name" value="Ferripyoverdine receptor"/>
    <property type="match status" value="1"/>
</dbReference>
<dbReference type="NCBIfam" id="TIGR01783">
    <property type="entry name" value="TonB-siderophor"/>
    <property type="match status" value="1"/>
</dbReference>
<evidence type="ECO:0000259" key="16">
    <source>
        <dbReference type="SMART" id="SM00965"/>
    </source>
</evidence>
<dbReference type="InterPro" id="IPR010105">
    <property type="entry name" value="TonB_sidphr_rcpt"/>
</dbReference>
<dbReference type="SMART" id="SM00965">
    <property type="entry name" value="STN"/>
    <property type="match status" value="1"/>
</dbReference>
<keyword evidence="3 14" id="KW-0813">Transport</keyword>
<evidence type="ECO:0000256" key="13">
    <source>
        <dbReference type="ARBA" id="ARBA00023237"/>
    </source>
</evidence>
<keyword evidence="12 17" id="KW-0675">Receptor</keyword>
<organism evidence="17 18">
    <name type="scientific">Pseudomonas putida</name>
    <name type="common">Arthrobacter siderocapsulatus</name>
    <dbReference type="NCBI Taxonomy" id="303"/>
    <lineage>
        <taxon>Bacteria</taxon>
        <taxon>Pseudomonadati</taxon>
        <taxon>Pseudomonadota</taxon>
        <taxon>Gammaproteobacteria</taxon>
        <taxon>Pseudomonadales</taxon>
        <taxon>Pseudomonadaceae</taxon>
        <taxon>Pseudomonas</taxon>
    </lineage>
</organism>
<dbReference type="AlphaFoldDB" id="A0A1Y3L7Q6"/>
<keyword evidence="13 14" id="KW-0998">Cell outer membrane</keyword>
<dbReference type="InterPro" id="IPR000531">
    <property type="entry name" value="Beta-barrel_TonB"/>
</dbReference>
<keyword evidence="10 15" id="KW-0798">TonB box</keyword>
<feature type="domain" description="Secretin/TonB short N-terminal" evidence="16">
    <location>
        <begin position="72"/>
        <end position="122"/>
    </location>
</feature>
<dbReference type="Gene3D" id="3.55.50.30">
    <property type="match status" value="1"/>
</dbReference>
<sequence>MSKSLPGPLNPLAKALLIRHSLRPRHVLSRVGLGLALSTAMVAQVQAQEWALDIPAQSMNSALQALAKQTDTQLLYSPEDIGGLRSPALKGRHDLATSLRILLGGSGLRYQIDGNTVTVTAGSAAKDGQVELSATNVNSKGLGATTEGTGSYTTGVTNTATKLNLSIRETPQTITVITRQRMDDQHLATMTDVLNQTPGITMSQDGGERFNIYSRGSAINTYQIDGVTTTQENQTRNMPSTLLDMALYDRVEIIRGATGLMTGAGDPSGVVNLIRKRPTREFKSHIQAGVGSWDYYRAEADVSGPLTENGNVRGRFVAAKQDNDTFMDWYSQKRDLVYGVLEADLTDTTVGRFSIDHQKYRADGAPGVPILFSNGQHADFSRSKSSGARWMYDEIETTNYTFGLEQQLAYDWQFKIAANYMDVDRDTDSAYLRTTTNVAYINQATGAVPIIPARAKATQTQTGVDVTLQGPFELLGQSHELIVGYNFQEYENQHDESDAPSTSIDYYNWNNEMARPADDSYVPFLDYNVSSRQSGYYVAGRFNVTDDLHFILGARVSKYSYDYNLSVLPARAPTSKMRENGVVTPYAGIVYDLTAEQSVYASYTDIFRPQSSVDVSGKTLEPVTGKNYELGWKGEFYEGRLNANVAIYKIERDNLAEEDGTNTTPGGAQAYRAVDGAETKGIDLELSGEVLPGWNIQTGYSHSRTEDSDGNRLTTQLPMDTFRLWTTYRLQGDWDKLTIGGGANWNSSSSLNYARLGTRVTQDDYTVASLMARYQINDNLSATVNVNNLFDEKYYAGMAGSYGHYGAPRNTMLNLRYDF</sequence>
<dbReference type="Pfam" id="PF07660">
    <property type="entry name" value="STN"/>
    <property type="match status" value="1"/>
</dbReference>
<keyword evidence="6 14" id="KW-0812">Transmembrane</keyword>
<dbReference type="GO" id="GO:0009279">
    <property type="term" value="C:cell outer membrane"/>
    <property type="evidence" value="ECO:0007669"/>
    <property type="project" value="UniProtKB-SubCell"/>
</dbReference>
<dbReference type="Gene3D" id="2.170.130.10">
    <property type="entry name" value="TonB-dependent receptor, plug domain"/>
    <property type="match status" value="1"/>
</dbReference>
<evidence type="ECO:0000256" key="3">
    <source>
        <dbReference type="ARBA" id="ARBA00022448"/>
    </source>
</evidence>
<evidence type="ECO:0000256" key="7">
    <source>
        <dbReference type="ARBA" id="ARBA00022729"/>
    </source>
</evidence>
<comment type="similarity">
    <text evidence="2 14 15">Belongs to the TonB-dependent receptor family.</text>
</comment>
<dbReference type="RefSeq" id="WP_086976382.1">
    <property type="nucleotide sequence ID" value="NZ_NFSB01000075.1"/>
</dbReference>
<keyword evidence="7" id="KW-0732">Signal</keyword>
<dbReference type="PANTHER" id="PTHR32552">
    <property type="entry name" value="FERRICHROME IRON RECEPTOR-RELATED"/>
    <property type="match status" value="1"/>
</dbReference>
<dbReference type="InterPro" id="IPR012910">
    <property type="entry name" value="Plug_dom"/>
</dbReference>
<evidence type="ECO:0000313" key="18">
    <source>
        <dbReference type="Proteomes" id="UP000196082"/>
    </source>
</evidence>